<keyword evidence="3" id="KW-1185">Reference proteome</keyword>
<dbReference type="Proteomes" id="UP000324222">
    <property type="component" value="Unassembled WGS sequence"/>
</dbReference>
<dbReference type="AlphaFoldDB" id="A0A5B7I860"/>
<keyword evidence="1" id="KW-1133">Transmembrane helix</keyword>
<organism evidence="2 3">
    <name type="scientific">Portunus trituberculatus</name>
    <name type="common">Swimming crab</name>
    <name type="synonym">Neptunus trituberculatus</name>
    <dbReference type="NCBI Taxonomy" id="210409"/>
    <lineage>
        <taxon>Eukaryota</taxon>
        <taxon>Metazoa</taxon>
        <taxon>Ecdysozoa</taxon>
        <taxon>Arthropoda</taxon>
        <taxon>Crustacea</taxon>
        <taxon>Multicrustacea</taxon>
        <taxon>Malacostraca</taxon>
        <taxon>Eumalacostraca</taxon>
        <taxon>Eucarida</taxon>
        <taxon>Decapoda</taxon>
        <taxon>Pleocyemata</taxon>
        <taxon>Brachyura</taxon>
        <taxon>Eubrachyura</taxon>
        <taxon>Portunoidea</taxon>
        <taxon>Portunidae</taxon>
        <taxon>Portuninae</taxon>
        <taxon>Portunus</taxon>
    </lineage>
</organism>
<gene>
    <name evidence="2" type="ORF">E2C01_072809</name>
</gene>
<keyword evidence="1" id="KW-0812">Transmembrane</keyword>
<accession>A0A5B7I860</accession>
<dbReference type="EMBL" id="VSRR010048121">
    <property type="protein sequence ID" value="MPC78325.1"/>
    <property type="molecule type" value="Genomic_DNA"/>
</dbReference>
<evidence type="ECO:0000313" key="3">
    <source>
        <dbReference type="Proteomes" id="UP000324222"/>
    </source>
</evidence>
<keyword evidence="1" id="KW-0472">Membrane</keyword>
<feature type="transmembrane region" description="Helical" evidence="1">
    <location>
        <begin position="37"/>
        <end position="61"/>
    </location>
</feature>
<evidence type="ECO:0000313" key="2">
    <source>
        <dbReference type="EMBL" id="MPC78325.1"/>
    </source>
</evidence>
<name>A0A5B7I860_PORTR</name>
<evidence type="ECO:0000256" key="1">
    <source>
        <dbReference type="SAM" id="Phobius"/>
    </source>
</evidence>
<protein>
    <submittedName>
        <fullName evidence="2">Uncharacterized protein</fullName>
    </submittedName>
</protein>
<comment type="caution">
    <text evidence="2">The sequence shown here is derived from an EMBL/GenBank/DDBJ whole genome shotgun (WGS) entry which is preliminary data.</text>
</comment>
<proteinExistence type="predicted"/>
<sequence>MAATPISTPSVSKLNCAMDIDDILELTGSFGHYQRNLLLIVFMPVSFFVGFVVRKIFFFYADITYSLKVFKKYRYRVAKQVR</sequence>
<reference evidence="2 3" key="1">
    <citation type="submission" date="2019-05" db="EMBL/GenBank/DDBJ databases">
        <title>Another draft genome of Portunus trituberculatus and its Hox gene families provides insights of decapod evolution.</title>
        <authorList>
            <person name="Jeong J.-H."/>
            <person name="Song I."/>
            <person name="Kim S."/>
            <person name="Choi T."/>
            <person name="Kim D."/>
            <person name="Ryu S."/>
            <person name="Kim W."/>
        </authorList>
    </citation>
    <scope>NUCLEOTIDE SEQUENCE [LARGE SCALE GENOMIC DNA]</scope>
    <source>
        <tissue evidence="2">Muscle</tissue>
    </source>
</reference>